<evidence type="ECO:0000259" key="10">
    <source>
        <dbReference type="Pfam" id="PF13614"/>
    </source>
</evidence>
<evidence type="ECO:0000313" key="12">
    <source>
        <dbReference type="Proteomes" id="UP000199537"/>
    </source>
</evidence>
<dbReference type="RefSeq" id="WP_092458670.1">
    <property type="nucleotide sequence ID" value="NZ_FPCJ01000001.1"/>
</dbReference>
<gene>
    <name evidence="11" type="ORF">SAMN05660895_1062</name>
</gene>
<dbReference type="GO" id="GO:0004715">
    <property type="term" value="F:non-membrane spanning protein tyrosine kinase activity"/>
    <property type="evidence" value="ECO:0007669"/>
    <property type="project" value="UniProtKB-EC"/>
</dbReference>
<evidence type="ECO:0000256" key="4">
    <source>
        <dbReference type="ARBA" id="ARBA00022741"/>
    </source>
</evidence>
<keyword evidence="4" id="KW-0547">Nucleotide-binding</keyword>
<evidence type="ECO:0000256" key="3">
    <source>
        <dbReference type="ARBA" id="ARBA00022679"/>
    </source>
</evidence>
<dbReference type="EC" id="2.7.10.2" evidence="2"/>
<keyword evidence="3" id="KW-0808">Transferase</keyword>
<dbReference type="PANTHER" id="PTHR32309:SF13">
    <property type="entry name" value="FERRIC ENTEROBACTIN TRANSPORT PROTEIN FEPE"/>
    <property type="match status" value="1"/>
</dbReference>
<evidence type="ECO:0000256" key="6">
    <source>
        <dbReference type="ARBA" id="ARBA00022840"/>
    </source>
</evidence>
<comment type="catalytic activity">
    <reaction evidence="8">
        <text>L-tyrosyl-[protein] + ATP = O-phospho-L-tyrosyl-[protein] + ADP + H(+)</text>
        <dbReference type="Rhea" id="RHEA:10596"/>
        <dbReference type="Rhea" id="RHEA-COMP:10136"/>
        <dbReference type="Rhea" id="RHEA-COMP:20101"/>
        <dbReference type="ChEBI" id="CHEBI:15378"/>
        <dbReference type="ChEBI" id="CHEBI:30616"/>
        <dbReference type="ChEBI" id="CHEBI:46858"/>
        <dbReference type="ChEBI" id="CHEBI:61978"/>
        <dbReference type="ChEBI" id="CHEBI:456216"/>
        <dbReference type="EC" id="2.7.10.2"/>
    </reaction>
</comment>
<keyword evidence="5" id="KW-0418">Kinase</keyword>
<dbReference type="OrthoDB" id="9794577at2"/>
<dbReference type="InterPro" id="IPR025669">
    <property type="entry name" value="AAA_dom"/>
</dbReference>
<dbReference type="GO" id="GO:0005524">
    <property type="term" value="F:ATP binding"/>
    <property type="evidence" value="ECO:0007669"/>
    <property type="project" value="UniProtKB-KW"/>
</dbReference>
<dbReference type="PANTHER" id="PTHR32309">
    <property type="entry name" value="TYROSINE-PROTEIN KINASE"/>
    <property type="match status" value="1"/>
</dbReference>
<feature type="transmembrane region" description="Helical" evidence="9">
    <location>
        <begin position="32"/>
        <end position="50"/>
    </location>
</feature>
<evidence type="ECO:0000256" key="5">
    <source>
        <dbReference type="ARBA" id="ARBA00022777"/>
    </source>
</evidence>
<keyword evidence="9" id="KW-1133">Transmembrane helix</keyword>
<evidence type="ECO:0000256" key="8">
    <source>
        <dbReference type="ARBA" id="ARBA00051245"/>
    </source>
</evidence>
<organism evidence="11 12">
    <name type="scientific">Thermoflavifilum thermophilum</name>
    <dbReference type="NCBI Taxonomy" id="1393122"/>
    <lineage>
        <taxon>Bacteria</taxon>
        <taxon>Pseudomonadati</taxon>
        <taxon>Bacteroidota</taxon>
        <taxon>Chitinophagia</taxon>
        <taxon>Chitinophagales</taxon>
        <taxon>Chitinophagaceae</taxon>
        <taxon>Thermoflavifilum</taxon>
    </lineage>
</organism>
<dbReference type="Proteomes" id="UP000199537">
    <property type="component" value="Unassembled WGS sequence"/>
</dbReference>
<dbReference type="InterPro" id="IPR005702">
    <property type="entry name" value="Wzc-like_C"/>
</dbReference>
<feature type="domain" description="AAA" evidence="10">
    <location>
        <begin position="589"/>
        <end position="703"/>
    </location>
</feature>
<feature type="transmembrane region" description="Helical" evidence="9">
    <location>
        <begin position="497"/>
        <end position="515"/>
    </location>
</feature>
<dbReference type="Gene3D" id="3.40.50.300">
    <property type="entry name" value="P-loop containing nucleotide triphosphate hydrolases"/>
    <property type="match status" value="1"/>
</dbReference>
<keyword evidence="6" id="KW-0067">ATP-binding</keyword>
<evidence type="ECO:0000256" key="1">
    <source>
        <dbReference type="ARBA" id="ARBA00007316"/>
    </source>
</evidence>
<dbReference type="STRING" id="1393122.SAMN05660895_1062"/>
<accession>A0A1I7N9P8</accession>
<proteinExistence type="inferred from homology"/>
<keyword evidence="12" id="KW-1185">Reference proteome</keyword>
<dbReference type="SUPFAM" id="SSF52540">
    <property type="entry name" value="P-loop containing nucleoside triphosphate hydrolases"/>
    <property type="match status" value="1"/>
</dbReference>
<name>A0A1I7N9P8_9BACT</name>
<dbReference type="AlphaFoldDB" id="A0A1I7N9P8"/>
<comment type="similarity">
    <text evidence="1">Belongs to the CpsD/CapB family.</text>
</comment>
<keyword evidence="7" id="KW-0829">Tyrosine-protein kinase</keyword>
<evidence type="ECO:0000256" key="9">
    <source>
        <dbReference type="SAM" id="Phobius"/>
    </source>
</evidence>
<sequence>MAAENGQSLVQLTYRDQGPHFKETLFKYLSHWPLFAISVAISIVLAWLYLRYQAPVYEIRSTMIVKNQPNTMLSDATGNNPQTPFSNLMFPGENINLDDEIALMKSEYFLNRVVNRLDLNEVYTIDGRFRESRLFDSLPFRIQVVHIADSQRSYRFEIRFPDSSHFLINQDNRPYPFASLIFVKGSIFRISRIPVPVASGARYSYSWIPVREAARDLARDLNILQKNTSSSVLDFTYQTPYPAAGVRILNTIMDEYIRYSIEEKSQIAQHTYEFVNQRIELLERGLGDIESNLQQFRKQNQLLDLSQQSTQYLSSLGTLQDQLQKVDLQLQLLQLLENDIRSHLHSYTLTPTNLGIEDMTLTALIAQYNELALRRQSELQQTTPDNPVIRKLESSLDQLQTAMLQDLQTLRHSYELTRSQLMNQWKAIQNTALQLPEKEDQLNNIQQEQLIKNALYTYLLQKREEIGIQLASIAPDGKVFSEANAGRFPISPRKRNVAILALLAALALPMGIIYLKDLLNDKIVTHADIRRLSELSIIGEIGHSREPQALVVLPDSRHVIAEQFRILRANLIRELSTVPHAPLLMISSAMSGEGKSFLSINLAASFALRGQRVLIMEFDLRKPKLIEHLQMAPRKGIADVLKGELSLRDAVQPLPQVNNLWVISAGTLPSNPAELILSPAMPDLVKELRASFDLVVMDTPPVGLVSDALILGEYADLTLLVVRQRYTLRQQVEMLNELCLRKRFVRPFLVVNDVKWGGYQGYYGYGNSYYGYNGYGYYTTTSHRKGIRSWLSF</sequence>
<evidence type="ECO:0000313" key="11">
    <source>
        <dbReference type="EMBL" id="SFV31400.1"/>
    </source>
</evidence>
<dbReference type="InterPro" id="IPR050445">
    <property type="entry name" value="Bact_polysacc_biosynth/exp"/>
</dbReference>
<dbReference type="Pfam" id="PF13614">
    <property type="entry name" value="AAA_31"/>
    <property type="match status" value="1"/>
</dbReference>
<dbReference type="CDD" id="cd05387">
    <property type="entry name" value="BY-kinase"/>
    <property type="match status" value="1"/>
</dbReference>
<keyword evidence="9" id="KW-0812">Transmembrane</keyword>
<reference evidence="12" key="1">
    <citation type="submission" date="2016-10" db="EMBL/GenBank/DDBJ databases">
        <authorList>
            <person name="Varghese N."/>
            <person name="Submissions S."/>
        </authorList>
    </citation>
    <scope>NUCLEOTIDE SEQUENCE [LARGE SCALE GENOMIC DNA]</scope>
    <source>
        <strain evidence="12">DSM 14807</strain>
    </source>
</reference>
<dbReference type="GO" id="GO:0005886">
    <property type="term" value="C:plasma membrane"/>
    <property type="evidence" value="ECO:0007669"/>
    <property type="project" value="TreeGrafter"/>
</dbReference>
<dbReference type="NCBIfam" id="TIGR01007">
    <property type="entry name" value="eps_fam"/>
    <property type="match status" value="1"/>
</dbReference>
<evidence type="ECO:0000256" key="7">
    <source>
        <dbReference type="ARBA" id="ARBA00023137"/>
    </source>
</evidence>
<keyword evidence="9" id="KW-0472">Membrane</keyword>
<dbReference type="EMBL" id="FPCJ01000001">
    <property type="protein sequence ID" value="SFV31400.1"/>
    <property type="molecule type" value="Genomic_DNA"/>
</dbReference>
<dbReference type="InterPro" id="IPR027417">
    <property type="entry name" value="P-loop_NTPase"/>
</dbReference>
<protein>
    <recommendedName>
        <fullName evidence="2">non-specific protein-tyrosine kinase</fullName>
        <ecNumber evidence="2">2.7.10.2</ecNumber>
    </recommendedName>
</protein>
<evidence type="ECO:0000256" key="2">
    <source>
        <dbReference type="ARBA" id="ARBA00011903"/>
    </source>
</evidence>